<dbReference type="AlphaFoldDB" id="W3WRD5"/>
<evidence type="ECO:0000313" key="3">
    <source>
        <dbReference type="Proteomes" id="UP000030651"/>
    </source>
</evidence>
<reference evidence="3" key="1">
    <citation type="journal article" date="2015" name="BMC Genomics">
        <title>Genomic and transcriptomic analysis of the endophytic fungus Pestalotiopsis fici reveals its lifestyle and high potential for synthesis of natural products.</title>
        <authorList>
            <person name="Wang X."/>
            <person name="Zhang X."/>
            <person name="Liu L."/>
            <person name="Xiang M."/>
            <person name="Wang W."/>
            <person name="Sun X."/>
            <person name="Che Y."/>
            <person name="Guo L."/>
            <person name="Liu G."/>
            <person name="Guo L."/>
            <person name="Wang C."/>
            <person name="Yin W.B."/>
            <person name="Stadler M."/>
            <person name="Zhang X."/>
            <person name="Liu X."/>
        </authorList>
    </citation>
    <scope>NUCLEOTIDE SEQUENCE [LARGE SCALE GENOMIC DNA]</scope>
    <source>
        <strain evidence="3">W106-1 / CGMCC3.15140</strain>
    </source>
</reference>
<name>W3WRD5_PESFW</name>
<dbReference type="InParanoid" id="W3WRD5"/>
<keyword evidence="3" id="KW-1185">Reference proteome</keyword>
<dbReference type="OMA" id="MHYLRYI"/>
<evidence type="ECO:0000313" key="2">
    <source>
        <dbReference type="EMBL" id="ETS75381.1"/>
    </source>
</evidence>
<feature type="chain" id="PRO_5004835310" evidence="1">
    <location>
        <begin position="18"/>
        <end position="198"/>
    </location>
</feature>
<dbReference type="HOGENOM" id="CLU_094265_2_0_1"/>
<dbReference type="RefSeq" id="XP_007839097.1">
    <property type="nucleotide sequence ID" value="XM_007840906.1"/>
</dbReference>
<dbReference type="Proteomes" id="UP000030651">
    <property type="component" value="Unassembled WGS sequence"/>
</dbReference>
<evidence type="ECO:0000256" key="1">
    <source>
        <dbReference type="SAM" id="SignalP"/>
    </source>
</evidence>
<feature type="signal peptide" evidence="1">
    <location>
        <begin position="1"/>
        <end position="17"/>
    </location>
</feature>
<dbReference type="GeneID" id="19277338"/>
<protein>
    <submittedName>
        <fullName evidence="2">Uncharacterized protein</fullName>
    </submittedName>
</protein>
<proteinExistence type="predicted"/>
<dbReference type="eggNOG" id="ENOG502T2RY">
    <property type="taxonomic scope" value="Eukaryota"/>
</dbReference>
<dbReference type="KEGG" id="pfy:PFICI_12325"/>
<keyword evidence="1" id="KW-0732">Signal</keyword>
<dbReference type="OrthoDB" id="5419608at2759"/>
<accession>W3WRD5</accession>
<gene>
    <name evidence="2" type="ORF">PFICI_12325</name>
</gene>
<sequence>MLLKTVVSVLLTAVASASQHHQHHNAKRSDASSTPTAASSFDSAKVSSQLQVLLGGMTVSALVPIPTVTLGISIPANLRNEIMTAVPADVIVKLMNPTYRESVASDFAAGNTPSWYQTLDPELKTFFEGIAKDIKTGDAVFTVSSTPTVTGSGSAEATDDAVASSSSSGMAAAPTGIGREMAVSVIALAGAAGVALIL</sequence>
<organism evidence="2 3">
    <name type="scientific">Pestalotiopsis fici (strain W106-1 / CGMCC3.15140)</name>
    <dbReference type="NCBI Taxonomy" id="1229662"/>
    <lineage>
        <taxon>Eukaryota</taxon>
        <taxon>Fungi</taxon>
        <taxon>Dikarya</taxon>
        <taxon>Ascomycota</taxon>
        <taxon>Pezizomycotina</taxon>
        <taxon>Sordariomycetes</taxon>
        <taxon>Xylariomycetidae</taxon>
        <taxon>Amphisphaeriales</taxon>
        <taxon>Sporocadaceae</taxon>
        <taxon>Pestalotiopsis</taxon>
    </lineage>
</organism>
<dbReference type="EMBL" id="KI912118">
    <property type="protein sequence ID" value="ETS75381.1"/>
    <property type="molecule type" value="Genomic_DNA"/>
</dbReference>